<evidence type="ECO:0008006" key="4">
    <source>
        <dbReference type="Google" id="ProtNLM"/>
    </source>
</evidence>
<evidence type="ECO:0000256" key="1">
    <source>
        <dbReference type="SAM" id="MobiDB-lite"/>
    </source>
</evidence>
<dbReference type="Pfam" id="PF12635">
    <property type="entry name" value="DUF3780"/>
    <property type="match status" value="1"/>
</dbReference>
<gene>
    <name evidence="2" type="ORF">AKJ08_3030</name>
</gene>
<accession>A0A0K1PGH6</accession>
<dbReference type="RefSeq" id="WP_169788844.1">
    <property type="nucleotide sequence ID" value="NZ_CP012332.1"/>
</dbReference>
<dbReference type="AlphaFoldDB" id="A0A0K1PGH6"/>
<reference evidence="2 3" key="1">
    <citation type="submission" date="2015-08" db="EMBL/GenBank/DDBJ databases">
        <authorList>
            <person name="Babu N.S."/>
            <person name="Beckwith C.J."/>
            <person name="Beseler K.G."/>
            <person name="Brison A."/>
            <person name="Carone J.V."/>
            <person name="Caskin T.P."/>
            <person name="Diamond M."/>
            <person name="Durham M.E."/>
            <person name="Foxe J.M."/>
            <person name="Go M."/>
            <person name="Henderson B.A."/>
            <person name="Jones I.B."/>
            <person name="McGettigan J.A."/>
            <person name="Micheletti S.J."/>
            <person name="Nasrallah M.E."/>
            <person name="Ortiz D."/>
            <person name="Piller C.R."/>
            <person name="Privatt S.R."/>
            <person name="Schneider S.L."/>
            <person name="Sharp S."/>
            <person name="Smith T.C."/>
            <person name="Stanton J.D."/>
            <person name="Ullery H.E."/>
            <person name="Wilson R.J."/>
            <person name="Serrano M.G."/>
            <person name="Buck G."/>
            <person name="Lee V."/>
            <person name="Wang Y."/>
            <person name="Carvalho R."/>
            <person name="Voegtly L."/>
            <person name="Shi R."/>
            <person name="Duckworth R."/>
            <person name="Johnson A."/>
            <person name="Loviza R."/>
            <person name="Walstead R."/>
            <person name="Shah Z."/>
            <person name="Kiflezghi M."/>
            <person name="Wade K."/>
            <person name="Ball S.L."/>
            <person name="Bradley K.W."/>
            <person name="Asai D.J."/>
            <person name="Bowman C.A."/>
            <person name="Russell D.A."/>
            <person name="Pope W.H."/>
            <person name="Jacobs-Sera D."/>
            <person name="Hendrix R.W."/>
            <person name="Hatfull G.F."/>
        </authorList>
    </citation>
    <scope>NUCLEOTIDE SEQUENCE [LARGE SCALE GENOMIC DNA]</scope>
    <source>
        <strain evidence="2 3">DSM 27710</strain>
    </source>
</reference>
<dbReference type="Proteomes" id="UP000055590">
    <property type="component" value="Chromosome"/>
</dbReference>
<dbReference type="KEGG" id="vin:AKJ08_3030"/>
<feature type="compositionally biased region" description="Low complexity" evidence="1">
    <location>
        <begin position="8"/>
        <end position="20"/>
    </location>
</feature>
<feature type="region of interest" description="Disordered" evidence="1">
    <location>
        <begin position="1"/>
        <end position="30"/>
    </location>
</feature>
<dbReference type="STRING" id="1391653.AKJ08_3030"/>
<sequence>MSERSRGKSGASRSKAAGESTKGAASKAMGLGFLPEEARHGFVLHLPSSPSPDSEVSISEHREFEVDEGRLRLPVLTKGDPAVRVVLRRGQWEALAGAFWAEATQRLKRSGLEAIRQPKRGDVPLHPLLGKELCVLAWAIEDADPQIIPEAIRNWEGLAPEERWWLYTMTAAATGQAHQRGIGWRKALRFALTENPITKGDGLPPRARKQLLQSNQLSLL</sequence>
<organism evidence="2 3">
    <name type="scientific">Vulgatibacter incomptus</name>
    <dbReference type="NCBI Taxonomy" id="1391653"/>
    <lineage>
        <taxon>Bacteria</taxon>
        <taxon>Pseudomonadati</taxon>
        <taxon>Myxococcota</taxon>
        <taxon>Myxococcia</taxon>
        <taxon>Myxococcales</taxon>
        <taxon>Cystobacterineae</taxon>
        <taxon>Vulgatibacteraceae</taxon>
        <taxon>Vulgatibacter</taxon>
    </lineage>
</organism>
<name>A0A0K1PGH6_9BACT</name>
<keyword evidence="3" id="KW-1185">Reference proteome</keyword>
<dbReference type="InterPro" id="IPR024220">
    <property type="entry name" value="DUF3780"/>
</dbReference>
<proteinExistence type="predicted"/>
<dbReference type="EMBL" id="CP012332">
    <property type="protein sequence ID" value="AKU92643.1"/>
    <property type="molecule type" value="Genomic_DNA"/>
</dbReference>
<evidence type="ECO:0000313" key="2">
    <source>
        <dbReference type="EMBL" id="AKU92643.1"/>
    </source>
</evidence>
<evidence type="ECO:0000313" key="3">
    <source>
        <dbReference type="Proteomes" id="UP000055590"/>
    </source>
</evidence>
<protein>
    <recommendedName>
        <fullName evidence="4">DUF3780 domain-containing protein</fullName>
    </recommendedName>
</protein>
<dbReference type="PATRIC" id="fig|1391653.3.peg.3159"/>